<reference evidence="6" key="2">
    <citation type="submission" date="2015-02" db="UniProtKB">
        <authorList>
            <consortium name="EnsemblMetazoa"/>
        </authorList>
    </citation>
    <scope>IDENTIFICATION</scope>
</reference>
<evidence type="ECO:0000256" key="4">
    <source>
        <dbReference type="ARBA" id="ARBA00023157"/>
    </source>
</evidence>
<dbReference type="InterPro" id="IPR009030">
    <property type="entry name" value="Growth_fac_rcpt_cys_sf"/>
</dbReference>
<dbReference type="Proteomes" id="UP000014500">
    <property type="component" value="Unassembled WGS sequence"/>
</dbReference>
<dbReference type="PhylomeDB" id="T1JJC5"/>
<dbReference type="HOGENOM" id="CLU_1397984_0_0_1"/>
<dbReference type="GO" id="GO:0001558">
    <property type="term" value="P:regulation of cell growth"/>
    <property type="evidence" value="ECO:0007669"/>
    <property type="project" value="InterPro"/>
</dbReference>
<dbReference type="InterPro" id="IPR000867">
    <property type="entry name" value="IGFBP-like"/>
</dbReference>
<dbReference type="eggNOG" id="KOG1216">
    <property type="taxonomic scope" value="Eukaryota"/>
</dbReference>
<proteinExistence type="predicted"/>
<reference evidence="7" key="1">
    <citation type="submission" date="2011-05" db="EMBL/GenBank/DDBJ databases">
        <authorList>
            <person name="Richards S.R."/>
            <person name="Qu J."/>
            <person name="Jiang H."/>
            <person name="Jhangiani S.N."/>
            <person name="Agravi P."/>
            <person name="Goodspeed R."/>
            <person name="Gross S."/>
            <person name="Mandapat C."/>
            <person name="Jackson L."/>
            <person name="Mathew T."/>
            <person name="Pu L."/>
            <person name="Thornton R."/>
            <person name="Saada N."/>
            <person name="Wilczek-Boney K.B."/>
            <person name="Lee S."/>
            <person name="Kovar C."/>
            <person name="Wu Y."/>
            <person name="Scherer S.E."/>
            <person name="Worley K.C."/>
            <person name="Muzny D.M."/>
            <person name="Gibbs R."/>
        </authorList>
    </citation>
    <scope>NUCLEOTIDE SEQUENCE</scope>
    <source>
        <strain evidence="7">Brora</strain>
    </source>
</reference>
<accession>T1JJC5</accession>
<dbReference type="Pfam" id="PF00219">
    <property type="entry name" value="IGFBP"/>
    <property type="match status" value="1"/>
</dbReference>
<comment type="subcellular location">
    <subcellularLocation>
        <location evidence="1">Secreted</location>
    </subcellularLocation>
</comment>
<dbReference type="AlphaFoldDB" id="T1JJC5"/>
<dbReference type="GO" id="GO:0005520">
    <property type="term" value="F:insulin-like growth factor binding"/>
    <property type="evidence" value="ECO:0007669"/>
    <property type="project" value="InterPro"/>
</dbReference>
<evidence type="ECO:0000256" key="3">
    <source>
        <dbReference type="ARBA" id="ARBA00022729"/>
    </source>
</evidence>
<dbReference type="STRING" id="126957.T1JJC5"/>
<keyword evidence="7" id="KW-1185">Reference proteome</keyword>
<evidence type="ECO:0000256" key="1">
    <source>
        <dbReference type="ARBA" id="ARBA00004613"/>
    </source>
</evidence>
<dbReference type="EnsemblMetazoa" id="SMAR013955-RA">
    <property type="protein sequence ID" value="SMAR013955-PA"/>
    <property type="gene ID" value="SMAR013955"/>
</dbReference>
<keyword evidence="4" id="KW-1015">Disulfide bond</keyword>
<keyword evidence="2" id="KW-0964">Secreted</keyword>
<name>T1JJC5_STRMM</name>
<dbReference type="Gene3D" id="4.10.40.20">
    <property type="match status" value="1"/>
</dbReference>
<keyword evidence="3" id="KW-0732">Signal</keyword>
<dbReference type="SUPFAM" id="SSF57184">
    <property type="entry name" value="Growth factor receptor domain"/>
    <property type="match status" value="1"/>
</dbReference>
<dbReference type="InterPro" id="IPR011390">
    <property type="entry name" value="IGFBP_rP_mac25"/>
</dbReference>
<organism evidence="6 7">
    <name type="scientific">Strigamia maritima</name>
    <name type="common">European centipede</name>
    <name type="synonym">Geophilus maritimus</name>
    <dbReference type="NCBI Taxonomy" id="126957"/>
    <lineage>
        <taxon>Eukaryota</taxon>
        <taxon>Metazoa</taxon>
        <taxon>Ecdysozoa</taxon>
        <taxon>Arthropoda</taxon>
        <taxon>Myriapoda</taxon>
        <taxon>Chilopoda</taxon>
        <taxon>Pleurostigmophora</taxon>
        <taxon>Geophilomorpha</taxon>
        <taxon>Linotaeniidae</taxon>
        <taxon>Strigamia</taxon>
    </lineage>
</organism>
<evidence type="ECO:0000313" key="6">
    <source>
        <dbReference type="EnsemblMetazoa" id="SMAR013955-PA"/>
    </source>
</evidence>
<dbReference type="GO" id="GO:0005576">
    <property type="term" value="C:extracellular region"/>
    <property type="evidence" value="ECO:0007669"/>
    <property type="project" value="UniProtKB-SubCell"/>
</dbReference>
<sequence>MGKFVTYACKLPSCSVDLNDLEGSFKQIACRPCENQRGSADESERGVFSAPLKICFVDSHSCASCDLSRCQTPTDCAGGTTKDACGCCLTCARLANETCGGKFGLLGECDQGLVCLLKIQSGQPITGDEEGMCKEPQDACSTLHHYSGCNKVDMQCMCNTISTCEDPFFEHKTRLECEATLARLLVEESESAHKQ</sequence>
<evidence type="ECO:0000259" key="5">
    <source>
        <dbReference type="PROSITE" id="PS51323"/>
    </source>
</evidence>
<evidence type="ECO:0000256" key="2">
    <source>
        <dbReference type="ARBA" id="ARBA00022525"/>
    </source>
</evidence>
<dbReference type="GO" id="GO:0009966">
    <property type="term" value="P:regulation of signal transduction"/>
    <property type="evidence" value="ECO:0007669"/>
    <property type="project" value="TreeGrafter"/>
</dbReference>
<dbReference type="PROSITE" id="PS51323">
    <property type="entry name" value="IGFBP_N_2"/>
    <property type="match status" value="1"/>
</dbReference>
<evidence type="ECO:0000313" key="7">
    <source>
        <dbReference type="Proteomes" id="UP000014500"/>
    </source>
</evidence>
<dbReference type="PANTHER" id="PTHR14186:SF20">
    <property type="entry name" value="CYSTEINE-RICH MOTOR NEURON 1 PROTEIN-LIKE"/>
    <property type="match status" value="1"/>
</dbReference>
<protein>
    <recommendedName>
        <fullName evidence="5">IGFBP N-terminal domain-containing protein</fullName>
    </recommendedName>
</protein>
<feature type="domain" description="IGFBP N-terminal" evidence="5">
    <location>
        <begin position="58"/>
        <end position="136"/>
    </location>
</feature>
<dbReference type="PANTHER" id="PTHR14186">
    <property type="entry name" value="INSULIN-LIKE GROWTH FACTOR BINDING PROTEIN-RELATED"/>
    <property type="match status" value="1"/>
</dbReference>
<dbReference type="EMBL" id="JH432074">
    <property type="status" value="NOT_ANNOTATED_CDS"/>
    <property type="molecule type" value="Genomic_DNA"/>
</dbReference>
<dbReference type="SMART" id="SM00121">
    <property type="entry name" value="IB"/>
    <property type="match status" value="1"/>
</dbReference>